<dbReference type="InterPro" id="IPR036427">
    <property type="entry name" value="Bromodomain-like_sf"/>
</dbReference>
<dbReference type="Gramene" id="RZC79435">
    <property type="protein sequence ID" value="RZC79435"/>
    <property type="gene ID" value="C5167_003653"/>
</dbReference>
<feature type="domain" description="Bromo" evidence="5">
    <location>
        <begin position="110"/>
        <end position="185"/>
    </location>
</feature>
<evidence type="ECO:0008006" key="9">
    <source>
        <dbReference type="Google" id="ProtNLM"/>
    </source>
</evidence>
<dbReference type="SMART" id="SM00297">
    <property type="entry name" value="BROMO"/>
    <property type="match status" value="1"/>
</dbReference>
<dbReference type="PROSITE" id="PS50014">
    <property type="entry name" value="BROMODOMAIN_2"/>
    <property type="match status" value="1"/>
</dbReference>
<dbReference type="Pfam" id="PF00439">
    <property type="entry name" value="Bromodomain"/>
    <property type="match status" value="1"/>
</dbReference>
<keyword evidence="8" id="KW-1185">Reference proteome</keyword>
<evidence type="ECO:0000256" key="3">
    <source>
        <dbReference type="ARBA" id="ARBA00023163"/>
    </source>
</evidence>
<dbReference type="PRINTS" id="PR00503">
    <property type="entry name" value="BROMODOMAIN"/>
</dbReference>
<keyword evidence="2 4" id="KW-0103">Bromodomain</keyword>
<accession>A0A4Y7L5I1</accession>
<proteinExistence type="predicted"/>
<evidence type="ECO:0000313" key="7">
    <source>
        <dbReference type="EMBL" id="RZC79435.1"/>
    </source>
</evidence>
<reference evidence="7 8" key="1">
    <citation type="journal article" date="2018" name="Science">
        <title>The opium poppy genome and morphinan production.</title>
        <authorList>
            <person name="Guo L."/>
            <person name="Winzer T."/>
            <person name="Yang X."/>
            <person name="Li Y."/>
            <person name="Ning Z."/>
            <person name="He Z."/>
            <person name="Teodor R."/>
            <person name="Lu Y."/>
            <person name="Bowser T.A."/>
            <person name="Graham I.A."/>
            <person name="Ye K."/>
        </authorList>
    </citation>
    <scope>NUCLEOTIDE SEQUENCE [LARGE SCALE GENOMIC DNA]</scope>
    <source>
        <strain evidence="8">cv. HN1</strain>
        <tissue evidence="7">Leaves</tissue>
    </source>
</reference>
<dbReference type="STRING" id="3469.A0A4Y7L5I1"/>
<dbReference type="OMA" id="QISSHKW"/>
<feature type="domain" description="NET" evidence="6">
    <location>
        <begin position="254"/>
        <end position="335"/>
    </location>
</feature>
<dbReference type="AlphaFoldDB" id="A0A4Y7L5I1"/>
<dbReference type="Gene3D" id="1.20.920.10">
    <property type="entry name" value="Bromodomain-like"/>
    <property type="match status" value="1"/>
</dbReference>
<evidence type="ECO:0000256" key="1">
    <source>
        <dbReference type="ARBA" id="ARBA00023015"/>
    </source>
</evidence>
<name>A0A4Y7L5I1_PAPSO</name>
<dbReference type="PANTHER" id="PTHR45926">
    <property type="entry name" value="OSJNBA0053K19.4 PROTEIN"/>
    <property type="match status" value="1"/>
</dbReference>
<keyword evidence="3" id="KW-0804">Transcription</keyword>
<dbReference type="InterPro" id="IPR001487">
    <property type="entry name" value="Bromodomain"/>
</dbReference>
<dbReference type="Gene3D" id="1.20.1270.220">
    <property type="match status" value="2"/>
</dbReference>
<gene>
    <name evidence="7" type="ORF">C5167_003653</name>
</gene>
<evidence type="ECO:0000259" key="5">
    <source>
        <dbReference type="PROSITE" id="PS50014"/>
    </source>
</evidence>
<sequence>MEEIDVSVLNTPPGDITDFLDIGGDVVDESTQVFNFKQHVDELASQVDQLGQKLNGISKFYSSMSRKQGCSVGKDKERHGTNSIKKHQQEAAKRMQELMRQFATILRQLTQHKLAWPFMQPVDVKGLELHDYYEVIDKPMDFSTIKNQMETKDGTGYKNVREIYADVKLVFKNAMTYNEEKSDVHEMAKTLLEKFEEKWLRLLPRVVEEETKRKEEEAEAHRDMQLVQEAANAKLARDISNELYEVDMHLEELREVVVQKCRKMSAEEKRKLGSGLSRLSPEDLSKALEIIAQKNPDFQAGEEEVNIDMDAQSESTLWRLKVLVKDALEVKANSPTKKLVSDNSKRKREICDALAKTAEKRRSAEEKRKLGCGLSRLSPEDLCTALEIIAQKNPSFQAEAEEVHIDMDAQSESTIWRLKVFVKDVLEVKAKGSSAKKLGSDNSIGFCDASSSLQLNEILRFLNEKNNSIGKREICDALAKAAKKHSKQKKTSS</sequence>
<evidence type="ECO:0000313" key="8">
    <source>
        <dbReference type="Proteomes" id="UP000316621"/>
    </source>
</evidence>
<dbReference type="InterPro" id="IPR038336">
    <property type="entry name" value="NET_sf"/>
</dbReference>
<dbReference type="EMBL" id="CM010723">
    <property type="protein sequence ID" value="RZC79435.1"/>
    <property type="molecule type" value="Genomic_DNA"/>
</dbReference>
<organism evidence="7 8">
    <name type="scientific">Papaver somniferum</name>
    <name type="common">Opium poppy</name>
    <dbReference type="NCBI Taxonomy" id="3469"/>
    <lineage>
        <taxon>Eukaryota</taxon>
        <taxon>Viridiplantae</taxon>
        <taxon>Streptophyta</taxon>
        <taxon>Embryophyta</taxon>
        <taxon>Tracheophyta</taxon>
        <taxon>Spermatophyta</taxon>
        <taxon>Magnoliopsida</taxon>
        <taxon>Ranunculales</taxon>
        <taxon>Papaveraceae</taxon>
        <taxon>Papaveroideae</taxon>
        <taxon>Papaver</taxon>
    </lineage>
</organism>
<dbReference type="SUPFAM" id="SSF47370">
    <property type="entry name" value="Bromodomain"/>
    <property type="match status" value="1"/>
</dbReference>
<dbReference type="Proteomes" id="UP000316621">
    <property type="component" value="Chromosome 9"/>
</dbReference>
<feature type="domain" description="NET" evidence="6">
    <location>
        <begin position="352"/>
        <end position="433"/>
    </location>
</feature>
<protein>
    <recommendedName>
        <fullName evidence="9">Bromo domain-containing protein</fullName>
    </recommendedName>
</protein>
<evidence type="ECO:0000259" key="6">
    <source>
        <dbReference type="PROSITE" id="PS51525"/>
    </source>
</evidence>
<dbReference type="Pfam" id="PF17035">
    <property type="entry name" value="BET"/>
    <property type="match status" value="2"/>
</dbReference>
<dbReference type="PROSITE" id="PS51525">
    <property type="entry name" value="NET"/>
    <property type="match status" value="2"/>
</dbReference>
<evidence type="ECO:0000256" key="2">
    <source>
        <dbReference type="ARBA" id="ARBA00023117"/>
    </source>
</evidence>
<evidence type="ECO:0000256" key="4">
    <source>
        <dbReference type="PROSITE-ProRule" id="PRU00035"/>
    </source>
</evidence>
<dbReference type="InterPro" id="IPR027353">
    <property type="entry name" value="NET_dom"/>
</dbReference>
<keyword evidence="1" id="KW-0805">Transcription regulation</keyword>